<protein>
    <submittedName>
        <fullName evidence="3">Membrane-associated phospholipid phosphatase</fullName>
    </submittedName>
</protein>
<dbReference type="Proteomes" id="UP000544222">
    <property type="component" value="Unassembled WGS sequence"/>
</dbReference>
<keyword evidence="1" id="KW-0472">Membrane</keyword>
<name>A0A7W5H254_9PORP</name>
<dbReference type="AlphaFoldDB" id="A0A7W5H254"/>
<accession>A0A7W5H254</accession>
<dbReference type="Pfam" id="PF14378">
    <property type="entry name" value="PAP2_3"/>
    <property type="match status" value="1"/>
</dbReference>
<keyword evidence="1" id="KW-1133">Transmembrane helix</keyword>
<gene>
    <name evidence="3" type="ORF">FHX64_001219</name>
</gene>
<evidence type="ECO:0000313" key="4">
    <source>
        <dbReference type="Proteomes" id="UP000544222"/>
    </source>
</evidence>
<comment type="caution">
    <text evidence="3">The sequence shown here is derived from an EMBL/GenBank/DDBJ whole genome shotgun (WGS) entry which is preliminary data.</text>
</comment>
<keyword evidence="4" id="KW-1185">Reference proteome</keyword>
<evidence type="ECO:0000259" key="2">
    <source>
        <dbReference type="Pfam" id="PF14378"/>
    </source>
</evidence>
<evidence type="ECO:0000313" key="3">
    <source>
        <dbReference type="EMBL" id="MBB3187056.1"/>
    </source>
</evidence>
<dbReference type="InterPro" id="IPR026841">
    <property type="entry name" value="Aur1/Ipt1"/>
</dbReference>
<reference evidence="3 4" key="1">
    <citation type="submission" date="2020-08" db="EMBL/GenBank/DDBJ databases">
        <title>Genomic Encyclopedia of Type Strains, Phase IV (KMG-IV): sequencing the most valuable type-strain genomes for metagenomic binning, comparative biology and taxonomic classification.</title>
        <authorList>
            <person name="Goeker M."/>
        </authorList>
    </citation>
    <scope>NUCLEOTIDE SEQUENCE [LARGE SCALE GENOMIC DNA]</scope>
    <source>
        <strain evidence="3 4">DSM 27471</strain>
    </source>
</reference>
<dbReference type="Gene3D" id="1.20.144.10">
    <property type="entry name" value="Phosphatidic acid phosphatase type 2/haloperoxidase"/>
    <property type="match status" value="1"/>
</dbReference>
<feature type="transmembrane region" description="Helical" evidence="1">
    <location>
        <begin position="68"/>
        <end position="85"/>
    </location>
</feature>
<feature type="domain" description="Inositolphosphotransferase Aur1/Ipt1" evidence="2">
    <location>
        <begin position="18"/>
        <end position="75"/>
    </location>
</feature>
<proteinExistence type="predicted"/>
<dbReference type="SUPFAM" id="SSF48317">
    <property type="entry name" value="Acid phosphatase/Vanadium-dependent haloperoxidase"/>
    <property type="match status" value="1"/>
</dbReference>
<keyword evidence="1" id="KW-0812">Transmembrane</keyword>
<dbReference type="EMBL" id="JACHYB010000001">
    <property type="protein sequence ID" value="MBB3187056.1"/>
    <property type="molecule type" value="Genomic_DNA"/>
</dbReference>
<organism evidence="3 4">
    <name type="scientific">Microbacter margulisiae</name>
    <dbReference type="NCBI Taxonomy" id="1350067"/>
    <lineage>
        <taxon>Bacteria</taxon>
        <taxon>Pseudomonadati</taxon>
        <taxon>Bacteroidota</taxon>
        <taxon>Bacteroidia</taxon>
        <taxon>Bacteroidales</taxon>
        <taxon>Porphyromonadaceae</taxon>
        <taxon>Microbacter</taxon>
    </lineage>
</organism>
<dbReference type="GO" id="GO:0016020">
    <property type="term" value="C:membrane"/>
    <property type="evidence" value="ECO:0007669"/>
    <property type="project" value="UniProtKB-SubCell"/>
</dbReference>
<evidence type="ECO:0000256" key="1">
    <source>
        <dbReference type="SAM" id="Phobius"/>
    </source>
</evidence>
<dbReference type="InterPro" id="IPR036938">
    <property type="entry name" value="PAP2/HPO_sf"/>
</dbReference>
<sequence>MRRFLLFIQSLGEIPGGAFPSSHVGAMTSYMILLWFHDRKIFWYFLPFSILLALSTVYIKAHYMIDAITGAILAFPFYFYSVWAWNKLNHWLHLARS</sequence>
<feature type="transmembrane region" description="Helical" evidence="1">
    <location>
        <begin position="44"/>
        <end position="61"/>
    </location>
</feature>